<keyword evidence="1" id="KW-0472">Membrane</keyword>
<dbReference type="RefSeq" id="WP_011819355.1">
    <property type="nucleotide sequence ID" value="NC_008817.1"/>
</dbReference>
<protein>
    <submittedName>
        <fullName evidence="2">Possible Transcription factor TFIID (or TATA-b)</fullName>
    </submittedName>
</protein>
<keyword evidence="1" id="KW-0812">Transmembrane</keyword>
<keyword evidence="1" id="KW-1133">Transmembrane helix</keyword>
<dbReference type="GeneID" id="60201356"/>
<evidence type="ECO:0000313" key="3">
    <source>
        <dbReference type="Proteomes" id="UP000001589"/>
    </source>
</evidence>
<name>A2BTX7_PROM5</name>
<dbReference type="Proteomes" id="UP000001589">
    <property type="component" value="Chromosome"/>
</dbReference>
<reference evidence="2 3" key="1">
    <citation type="journal article" date="2007" name="PLoS Genet.">
        <title>Patterns and implications of gene gain and loss in the evolution of Prochlorococcus.</title>
        <authorList>
            <person name="Kettler G.C."/>
            <person name="Martiny A.C."/>
            <person name="Huang K."/>
            <person name="Zucker J."/>
            <person name="Coleman M.L."/>
            <person name="Rodrigue S."/>
            <person name="Chen F."/>
            <person name="Lapidus A."/>
            <person name="Ferriera S."/>
            <person name="Johnson J."/>
            <person name="Steglich C."/>
            <person name="Church G.M."/>
            <person name="Richardson P."/>
            <person name="Chisholm S.W."/>
        </authorList>
    </citation>
    <scope>NUCLEOTIDE SEQUENCE [LARGE SCALE GENOMIC DNA]</scope>
    <source>
        <strain evidence="2 3">MIT 9515</strain>
    </source>
</reference>
<proteinExistence type="predicted"/>
<dbReference type="STRING" id="167542.P9515_00291"/>
<organism evidence="2 3">
    <name type="scientific">Prochlorococcus marinus (strain MIT 9515)</name>
    <dbReference type="NCBI Taxonomy" id="167542"/>
    <lineage>
        <taxon>Bacteria</taxon>
        <taxon>Bacillati</taxon>
        <taxon>Cyanobacteriota</taxon>
        <taxon>Cyanophyceae</taxon>
        <taxon>Synechococcales</taxon>
        <taxon>Prochlorococcaceae</taxon>
        <taxon>Prochlorococcus</taxon>
    </lineage>
</organism>
<gene>
    <name evidence="2" type="ordered locus">P9515_00291</name>
</gene>
<feature type="transmembrane region" description="Helical" evidence="1">
    <location>
        <begin position="37"/>
        <end position="58"/>
    </location>
</feature>
<dbReference type="AlphaFoldDB" id="A2BTX7"/>
<dbReference type="HOGENOM" id="CLU_2357454_0_0_3"/>
<evidence type="ECO:0000256" key="1">
    <source>
        <dbReference type="SAM" id="Phobius"/>
    </source>
</evidence>
<sequence>MKKMQTLNQPEVKVKIASFDNSTYKVKRKLNKTKFGLFFKFYQKLFPILLSSCAFLIFPEAPKHSEVLCQKYHSIEACNVW</sequence>
<dbReference type="KEGG" id="pmc:P9515_00291"/>
<dbReference type="OrthoDB" id="541416at2"/>
<dbReference type="EMBL" id="CP000552">
    <property type="protein sequence ID" value="ABM71238.1"/>
    <property type="molecule type" value="Genomic_DNA"/>
</dbReference>
<accession>A2BTX7</accession>
<evidence type="ECO:0000313" key="2">
    <source>
        <dbReference type="EMBL" id="ABM71238.1"/>
    </source>
</evidence>